<comment type="caution">
    <text evidence="7">The sequence shown here is derived from an EMBL/GenBank/DDBJ whole genome shotgun (WGS) entry which is preliminary data.</text>
</comment>
<name>A0ABR0RY31_9EURO</name>
<evidence type="ECO:0000256" key="1">
    <source>
        <dbReference type="ARBA" id="ARBA00001954"/>
    </source>
</evidence>
<dbReference type="EMBL" id="JAVHJV010000002">
    <property type="protein sequence ID" value="KAK5945138.1"/>
    <property type="molecule type" value="Genomic_DNA"/>
</dbReference>
<protein>
    <recommendedName>
        <fullName evidence="9">Carotenoid oxygenase</fullName>
    </recommendedName>
</protein>
<feature type="region of interest" description="Disordered" evidence="6">
    <location>
        <begin position="1"/>
        <end position="49"/>
    </location>
</feature>
<keyword evidence="4" id="KW-0560">Oxidoreductase</keyword>
<dbReference type="RefSeq" id="XP_064733228.1">
    <property type="nucleotide sequence ID" value="XM_064870775.1"/>
</dbReference>
<comment type="cofactor">
    <cofactor evidence="1">
        <name>Fe(2+)</name>
        <dbReference type="ChEBI" id="CHEBI:29033"/>
    </cofactor>
</comment>
<dbReference type="GeneID" id="89995791"/>
<dbReference type="PANTHER" id="PTHR10543">
    <property type="entry name" value="BETA-CAROTENE DIOXYGENASE"/>
    <property type="match status" value="1"/>
</dbReference>
<evidence type="ECO:0000256" key="2">
    <source>
        <dbReference type="ARBA" id="ARBA00006787"/>
    </source>
</evidence>
<evidence type="ECO:0000256" key="5">
    <source>
        <dbReference type="ARBA" id="ARBA00023004"/>
    </source>
</evidence>
<feature type="compositionally biased region" description="Low complexity" evidence="6">
    <location>
        <begin position="16"/>
        <end position="29"/>
    </location>
</feature>
<keyword evidence="3" id="KW-0479">Metal-binding</keyword>
<comment type="similarity">
    <text evidence="2">Belongs to the carotenoid oxygenase family.</text>
</comment>
<keyword evidence="5" id="KW-0408">Iron</keyword>
<proteinExistence type="inferred from homology"/>
<gene>
    <name evidence="7" type="ORF">PMZ80_002342</name>
</gene>
<dbReference type="Proteomes" id="UP001334248">
    <property type="component" value="Unassembled WGS sequence"/>
</dbReference>
<evidence type="ECO:0000313" key="8">
    <source>
        <dbReference type="Proteomes" id="UP001334248"/>
    </source>
</evidence>
<sequence length="598" mass="65467">MAQAAGRLNGLLGQIPSSPSTTPAQPPAADMSSESSHSTKHYGDWPNAQGFDTTYEERIPIELEVEGHIPAYAAGTLFRTGLGPRSVDCGAKGVFRTNHWFDNFAQVHRFQIHPPSQEGGKARVTYNSRLTSDGLIEKVRKAGRLDGMTFAAKYEPCKTFFQKLQSFFLPATRLLPQAPTKPNEVNVGVTMSINFPGLSPTGQAVKGTRDNGKISSFCTKTDASVVQMLDSETLEPIGLARQEVLHPELKGPMSGAHAKSDPLTGDVYNFNLQFGGPQGTYRVFRVSASTGETSILATVRHNSAYLHSLWLTENYVVLCVWNAYFKGGGLHLVMKQNIVDSMEFNTSQPAKWFVIDKRPVEKSGQGIVATYESPPFFGFHSVNAFEHTSEDGVKHITADVPAYESLGVLKAFYFDNLMSDSPTAGQVQGQWGDLLAPKYRRYRLPDIPSTPQPGARQAVMEFELDRQDTPELPQLNWSVYTKKHRYVYGVGDSGKSTFADSLLKLDLEDHSVKRWCVHGQTAGEPIFIADPDSAVEDGGVLLSVVLDGIAGKSYLLVLDAKDLSEIGRAKVDGVIGFGFHGVHAKAESDEKVTVNPDY</sequence>
<dbReference type="Pfam" id="PF03055">
    <property type="entry name" value="RPE65"/>
    <property type="match status" value="1"/>
</dbReference>
<evidence type="ECO:0000256" key="3">
    <source>
        <dbReference type="ARBA" id="ARBA00022723"/>
    </source>
</evidence>
<accession>A0ABR0RY31</accession>
<keyword evidence="8" id="KW-1185">Reference proteome</keyword>
<dbReference type="PANTHER" id="PTHR10543:SF24">
    <property type="entry name" value="CAROTENOID ISOMEROOXYGENASE"/>
    <property type="match status" value="1"/>
</dbReference>
<evidence type="ECO:0000256" key="6">
    <source>
        <dbReference type="SAM" id="MobiDB-lite"/>
    </source>
</evidence>
<evidence type="ECO:0000313" key="7">
    <source>
        <dbReference type="EMBL" id="KAK5945138.1"/>
    </source>
</evidence>
<organism evidence="7 8">
    <name type="scientific">Knufia obscura</name>
    <dbReference type="NCBI Taxonomy" id="1635080"/>
    <lineage>
        <taxon>Eukaryota</taxon>
        <taxon>Fungi</taxon>
        <taxon>Dikarya</taxon>
        <taxon>Ascomycota</taxon>
        <taxon>Pezizomycotina</taxon>
        <taxon>Eurotiomycetes</taxon>
        <taxon>Chaetothyriomycetidae</taxon>
        <taxon>Chaetothyriales</taxon>
        <taxon>Trichomeriaceae</taxon>
        <taxon>Knufia</taxon>
    </lineage>
</organism>
<dbReference type="InterPro" id="IPR004294">
    <property type="entry name" value="Carotenoid_Oase"/>
</dbReference>
<evidence type="ECO:0000256" key="4">
    <source>
        <dbReference type="ARBA" id="ARBA00023002"/>
    </source>
</evidence>
<reference evidence="7 8" key="1">
    <citation type="journal article" date="2023" name="Res Sq">
        <title>Genomic and morphological characterization of Knufia obscura isolated from the Mars 2020 spacecraft assembly facility.</title>
        <authorList>
            <person name="Chander A.M."/>
            <person name="Teixeira M.M."/>
            <person name="Singh N.K."/>
            <person name="Williams M.P."/>
            <person name="Parker C.W."/>
            <person name="Leo P."/>
            <person name="Stajich J.E."/>
            <person name="Torok T."/>
            <person name="Tighe S."/>
            <person name="Mason C.E."/>
            <person name="Venkateswaran K."/>
        </authorList>
    </citation>
    <scope>NUCLEOTIDE SEQUENCE [LARGE SCALE GENOMIC DNA]</scope>
    <source>
        <strain evidence="7 8">CCFEE 5817</strain>
    </source>
</reference>
<evidence type="ECO:0008006" key="9">
    <source>
        <dbReference type="Google" id="ProtNLM"/>
    </source>
</evidence>